<name>G2GPE0_9ACTN</name>
<organism evidence="1 2">
    <name type="scientific">Streptomyces zinciresistens K42</name>
    <dbReference type="NCBI Taxonomy" id="700597"/>
    <lineage>
        <taxon>Bacteria</taxon>
        <taxon>Bacillati</taxon>
        <taxon>Actinomycetota</taxon>
        <taxon>Actinomycetes</taxon>
        <taxon>Kitasatosporales</taxon>
        <taxon>Streptomycetaceae</taxon>
        <taxon>Streptomyces</taxon>
    </lineage>
</organism>
<comment type="caution">
    <text evidence="1">The sequence shown here is derived from an EMBL/GenBank/DDBJ whole genome shotgun (WGS) entry which is preliminary data.</text>
</comment>
<evidence type="ECO:0000313" key="2">
    <source>
        <dbReference type="Proteomes" id="UP000004217"/>
    </source>
</evidence>
<dbReference type="PATRIC" id="fig|700597.3.peg.7166"/>
<dbReference type="EMBL" id="AGBF01000370">
    <property type="protein sequence ID" value="EGX54621.1"/>
    <property type="molecule type" value="Genomic_DNA"/>
</dbReference>
<reference evidence="1 2" key="1">
    <citation type="submission" date="2011-08" db="EMBL/GenBank/DDBJ databases">
        <authorList>
            <person name="Lin Y."/>
            <person name="Hao X."/>
            <person name="Johnstone L."/>
            <person name="Miller S.J."/>
            <person name="Wei G."/>
            <person name="Rensing C."/>
        </authorList>
    </citation>
    <scope>NUCLEOTIDE SEQUENCE [LARGE SCALE GENOMIC DNA]</scope>
    <source>
        <strain evidence="1 2">K42</strain>
    </source>
</reference>
<sequence>LAELLLTQLLGIDPSAVRDEYSEALNRLVAAVTAGRELEAPAGPREPPQDLMAALEASIRASRRDGGAP</sequence>
<keyword evidence="2" id="KW-1185">Reference proteome</keyword>
<proteinExistence type="predicted"/>
<dbReference type="Proteomes" id="UP000004217">
    <property type="component" value="Unassembled WGS sequence"/>
</dbReference>
<protein>
    <submittedName>
        <fullName evidence="1">Uncharacterized protein</fullName>
    </submittedName>
</protein>
<accession>G2GPE0</accession>
<gene>
    <name evidence="1" type="ORF">SZN_36991</name>
</gene>
<evidence type="ECO:0000313" key="1">
    <source>
        <dbReference type="EMBL" id="EGX54621.1"/>
    </source>
</evidence>
<dbReference type="AlphaFoldDB" id="G2GPE0"/>
<feature type="non-terminal residue" evidence="1">
    <location>
        <position position="1"/>
    </location>
</feature>